<dbReference type="InterPro" id="IPR011607">
    <property type="entry name" value="MGS-like_dom"/>
</dbReference>
<protein>
    <submittedName>
        <fullName evidence="2">Carbamoyl-phosphate synthase large chain</fullName>
    </submittedName>
</protein>
<gene>
    <name evidence="2" type="ORF">Q604_UNBC09146G0001</name>
</gene>
<dbReference type="Pfam" id="PF02142">
    <property type="entry name" value="MGS"/>
    <property type="match status" value="1"/>
</dbReference>
<dbReference type="EMBL" id="AZMM01009146">
    <property type="protein sequence ID" value="ETJ36599.1"/>
    <property type="molecule type" value="Genomic_DNA"/>
</dbReference>
<feature type="non-terminal residue" evidence="2">
    <location>
        <position position="106"/>
    </location>
</feature>
<dbReference type="PROSITE" id="PS51855">
    <property type="entry name" value="MGS"/>
    <property type="match status" value="1"/>
</dbReference>
<proteinExistence type="predicted"/>
<accession>W1Y626</accession>
<organism evidence="2">
    <name type="scientific">human gut metagenome</name>
    <dbReference type="NCBI Taxonomy" id="408170"/>
    <lineage>
        <taxon>unclassified sequences</taxon>
        <taxon>metagenomes</taxon>
        <taxon>organismal metagenomes</taxon>
    </lineage>
</organism>
<dbReference type="SUPFAM" id="SSF52335">
    <property type="entry name" value="Methylglyoxal synthase-like"/>
    <property type="match status" value="1"/>
</dbReference>
<feature type="non-terminal residue" evidence="2">
    <location>
        <position position="1"/>
    </location>
</feature>
<dbReference type="InterPro" id="IPR036914">
    <property type="entry name" value="MGS-like_dom_sf"/>
</dbReference>
<evidence type="ECO:0000313" key="2">
    <source>
        <dbReference type="EMBL" id="ETJ36599.1"/>
    </source>
</evidence>
<dbReference type="AlphaFoldDB" id="W1Y626"/>
<name>W1Y626_9ZZZZ</name>
<dbReference type="Gene3D" id="3.40.50.1380">
    <property type="entry name" value="Methylglyoxal synthase-like domain"/>
    <property type="match status" value="1"/>
</dbReference>
<comment type="caution">
    <text evidence="2">The sequence shown here is derived from an EMBL/GenBank/DDBJ whole genome shotgun (WGS) entry which is preliminary data.</text>
</comment>
<reference evidence="2" key="1">
    <citation type="submission" date="2013-12" db="EMBL/GenBank/DDBJ databases">
        <title>A Varibaculum cambriense genome reconstructed from a premature infant gut community with otherwise low bacterial novelty that shifts toward anaerobic metabolism during the third week of life.</title>
        <authorList>
            <person name="Brown C.T."/>
            <person name="Sharon I."/>
            <person name="Thomas B.C."/>
            <person name="Castelle C.J."/>
            <person name="Morowitz M.J."/>
            <person name="Banfield J.F."/>
        </authorList>
    </citation>
    <scope>NUCLEOTIDE SEQUENCE</scope>
</reference>
<feature type="domain" description="MGS-like" evidence="1">
    <location>
        <begin position="1"/>
        <end position="106"/>
    </location>
</feature>
<sequence>SILATTGTAQVLRRNGIPATPVRKLSEGVSKDGEQTIVGLIESGAVDMVVNTPKGQGARAQEYFEGLGWDPIFVEGNEPEVMHQLMAEKMDEAIEKILTIKKHALE</sequence>
<evidence type="ECO:0000259" key="1">
    <source>
        <dbReference type="PROSITE" id="PS51855"/>
    </source>
</evidence>